<protein>
    <recommendedName>
        <fullName evidence="3">Integrase</fullName>
    </recommendedName>
</protein>
<keyword evidence="2" id="KW-1185">Reference proteome</keyword>
<sequence>MLKKLTANPTTVAEKPKKARLMAGRRKPAWKPFHQYKHPLYAYTRLVVGLDLIFKNKAGTNISESGFNSAWDKAMTEGLEIDGQIIKLKESFTFHDIKAKGVTDHATKASGHRSKKMLAVYDRKPEIIKATR</sequence>
<organism evidence="1 2">
    <name type="scientific">Bacterioplanoides pacificum</name>
    <dbReference type="NCBI Taxonomy" id="1171596"/>
    <lineage>
        <taxon>Bacteria</taxon>
        <taxon>Pseudomonadati</taxon>
        <taxon>Pseudomonadota</taxon>
        <taxon>Gammaproteobacteria</taxon>
        <taxon>Oceanospirillales</taxon>
        <taxon>Oceanospirillaceae</taxon>
        <taxon>Bacterioplanoides</taxon>
    </lineage>
</organism>
<gene>
    <name evidence="1" type="ORF">ACFOMG_12090</name>
</gene>
<reference evidence="2" key="1">
    <citation type="journal article" date="2019" name="Int. J. Syst. Evol. Microbiol.">
        <title>The Global Catalogue of Microorganisms (GCM) 10K type strain sequencing project: providing services to taxonomists for standard genome sequencing and annotation.</title>
        <authorList>
            <consortium name="The Broad Institute Genomics Platform"/>
            <consortium name="The Broad Institute Genome Sequencing Center for Infectious Disease"/>
            <person name="Wu L."/>
            <person name="Ma J."/>
        </authorList>
    </citation>
    <scope>NUCLEOTIDE SEQUENCE [LARGE SCALE GENOMIC DNA]</scope>
    <source>
        <strain evidence="2">KCTC 42424</strain>
    </source>
</reference>
<evidence type="ECO:0000313" key="1">
    <source>
        <dbReference type="EMBL" id="MFC3680840.1"/>
    </source>
</evidence>
<proteinExistence type="predicted"/>
<name>A0ABV7VTG2_9GAMM</name>
<dbReference type="RefSeq" id="WP_376866940.1">
    <property type="nucleotide sequence ID" value="NZ_JBHRYB010000013.1"/>
</dbReference>
<dbReference type="Proteomes" id="UP001595722">
    <property type="component" value="Unassembled WGS sequence"/>
</dbReference>
<dbReference type="EMBL" id="JBHRYB010000013">
    <property type="protein sequence ID" value="MFC3680840.1"/>
    <property type="molecule type" value="Genomic_DNA"/>
</dbReference>
<dbReference type="InterPro" id="IPR011010">
    <property type="entry name" value="DNA_brk_join_enz"/>
</dbReference>
<evidence type="ECO:0000313" key="2">
    <source>
        <dbReference type="Proteomes" id="UP001595722"/>
    </source>
</evidence>
<dbReference type="SUPFAM" id="SSF56349">
    <property type="entry name" value="DNA breaking-rejoining enzymes"/>
    <property type="match status" value="1"/>
</dbReference>
<accession>A0ABV7VTG2</accession>
<comment type="caution">
    <text evidence="1">The sequence shown here is derived from an EMBL/GenBank/DDBJ whole genome shotgun (WGS) entry which is preliminary data.</text>
</comment>
<evidence type="ECO:0008006" key="3">
    <source>
        <dbReference type="Google" id="ProtNLM"/>
    </source>
</evidence>